<evidence type="ECO:0000256" key="6">
    <source>
        <dbReference type="ARBA" id="ARBA00023136"/>
    </source>
</evidence>
<dbReference type="NCBIfam" id="TIGR04057">
    <property type="entry name" value="SusC_RagA_signa"/>
    <property type="match status" value="1"/>
</dbReference>
<dbReference type="InterPro" id="IPR037066">
    <property type="entry name" value="Plug_dom_sf"/>
</dbReference>
<dbReference type="SUPFAM" id="SSF56935">
    <property type="entry name" value="Porins"/>
    <property type="match status" value="1"/>
</dbReference>
<evidence type="ECO:0000256" key="5">
    <source>
        <dbReference type="ARBA" id="ARBA00023077"/>
    </source>
</evidence>
<feature type="chain" id="PRO_5045127806" evidence="10">
    <location>
        <begin position="29"/>
        <end position="1094"/>
    </location>
</feature>
<dbReference type="InterPro" id="IPR008969">
    <property type="entry name" value="CarboxyPept-like_regulatory"/>
</dbReference>
<name>A0ABS3Z314_9BACT</name>
<keyword evidence="3 8" id="KW-1134">Transmembrane beta strand</keyword>
<evidence type="ECO:0000256" key="10">
    <source>
        <dbReference type="SAM" id="SignalP"/>
    </source>
</evidence>
<dbReference type="InterPro" id="IPR039426">
    <property type="entry name" value="TonB-dep_rcpt-like"/>
</dbReference>
<dbReference type="Proteomes" id="UP000677244">
    <property type="component" value="Unassembled WGS sequence"/>
</dbReference>
<keyword evidence="14" id="KW-1185">Reference proteome</keyword>
<dbReference type="EMBL" id="JAGHKO010000010">
    <property type="protein sequence ID" value="MBO9203786.1"/>
    <property type="molecule type" value="Genomic_DNA"/>
</dbReference>
<dbReference type="InterPro" id="IPR023997">
    <property type="entry name" value="TonB-dep_OMP_SusC/RagA_CS"/>
</dbReference>
<evidence type="ECO:0000256" key="2">
    <source>
        <dbReference type="ARBA" id="ARBA00022448"/>
    </source>
</evidence>
<evidence type="ECO:0000256" key="4">
    <source>
        <dbReference type="ARBA" id="ARBA00022692"/>
    </source>
</evidence>
<dbReference type="PROSITE" id="PS52016">
    <property type="entry name" value="TONB_DEPENDENT_REC_3"/>
    <property type="match status" value="1"/>
</dbReference>
<feature type="domain" description="TonB-dependent receptor plug" evidence="12">
    <location>
        <begin position="134"/>
        <end position="257"/>
    </location>
</feature>
<comment type="similarity">
    <text evidence="8 9">Belongs to the TonB-dependent receptor family.</text>
</comment>
<sequence>MKKLFSQVSLLIILLVSLVPLSDLQAQTQPLIIRGKITSGRDKTPVHGASVTEIDNDERIIRGVSTDIDGNFALRISNPKNKIQVSYIGHKSVVQSLSGKTTFNIQLAPNADMDEIIVVADKKTDNGMMPISERDRTFAAATINAKEMEEMQSTSIDQALQGRLPGLDITASSGDPGAAMSIKIRGTSSINSSDNPLIVVDGMPYETEIPSDFNFGTADEQGYAALLNIAPSDIKDITVLKDAAATAVWGARAAGGVLIITTKRGKIGKPQLTYTFKGSMTQAPDAIPMLNGDQYSMLIPEEVMNRNGAPLNTQTVKEFQYDPTDPYWYYNYNNNTNWVKAIRQTGYIQSHNLSMNGGGKKARYFTSLDYTNQTGTTVGNDLKRINTRINLDYTVSARIRFRTDLSYSHSSNNRNYADNLLEVAYRKMPNMSIYEYDEYGNKTPNFFSPVSNVQGFYGGIDSKNKLIGTVNPVAMARTAYRNILSERVIPHFTLQYDIKPTVLFANFDIQFDINNTKNKSFLPQIATGRPWTETSVNRVYDGDADAFSVQSKTSLTYTPHLKENHKLVLFSTFLTSDFKYVSHQAQTSNTASTDLQDPSVPSRTANADLNLTSTQIQTRSIGALVNGQYSFKDRYILNGAIRVDGNSKFGPSHRYGYFPSVSARWRMSDEWFMKPLQKWINDLSIRGSYGHSGREPKDDYTFYNTYSTYSYSYLGQSAIFPSRMELNNLSWEVNKGLNLGFNLIALNRRINLDVDLYRNRIDHMYSPGLQISSFTGFDKVDMNVGTMDNQGLEVNLNAVLVKKKNYSIEFNFNIARNANIIRKISEYYPREKGNIEANGQYKSLLQENNPFGSFYGFRFKGVYADKNATIAKDAKGQQIIGPNGQVIYMRFNYPSVDYMFQPGDAMYEDINHDGNINYMDVVYLGNGNPKYTGGFGPSFNWKGILRVTVFCNYRLGQDLINGTKMTTTSMYNFDNQSTAVLRRWRKEGDITDMPRAVYGTGYNSLGSDRFVEDGSFLRLRSATVRYNFPAKTLSKLKLGGFSAYFTAENLATFTKYTGQDPEVSVRGSDPFRVATDNSMTPPSKTYTIGLSTTF</sequence>
<dbReference type="Gene3D" id="2.170.130.10">
    <property type="entry name" value="TonB-dependent receptor, plug domain"/>
    <property type="match status" value="1"/>
</dbReference>
<evidence type="ECO:0000313" key="14">
    <source>
        <dbReference type="Proteomes" id="UP000677244"/>
    </source>
</evidence>
<keyword evidence="10" id="KW-0732">Signal</keyword>
<feature type="signal peptide" evidence="10">
    <location>
        <begin position="1"/>
        <end position="28"/>
    </location>
</feature>
<dbReference type="Gene3D" id="2.60.40.1120">
    <property type="entry name" value="Carboxypeptidase-like, regulatory domain"/>
    <property type="match status" value="1"/>
</dbReference>
<evidence type="ECO:0000259" key="11">
    <source>
        <dbReference type="Pfam" id="PF00593"/>
    </source>
</evidence>
<dbReference type="InterPro" id="IPR000531">
    <property type="entry name" value="Beta-barrel_TonB"/>
</dbReference>
<evidence type="ECO:0000256" key="3">
    <source>
        <dbReference type="ARBA" id="ARBA00022452"/>
    </source>
</evidence>
<dbReference type="NCBIfam" id="TIGR04056">
    <property type="entry name" value="OMP_RagA_SusC"/>
    <property type="match status" value="1"/>
</dbReference>
<comment type="caution">
    <text evidence="13">The sequence shown here is derived from an EMBL/GenBank/DDBJ whole genome shotgun (WGS) entry which is preliminary data.</text>
</comment>
<dbReference type="InterPro" id="IPR012910">
    <property type="entry name" value="Plug_dom"/>
</dbReference>
<gene>
    <name evidence="13" type="ORF">J7I42_26110</name>
</gene>
<dbReference type="Pfam" id="PF13715">
    <property type="entry name" value="CarbopepD_reg_2"/>
    <property type="match status" value="1"/>
</dbReference>
<proteinExistence type="inferred from homology"/>
<dbReference type="RefSeq" id="WP_209141834.1">
    <property type="nucleotide sequence ID" value="NZ_JAGHKO010000010.1"/>
</dbReference>
<dbReference type="InterPro" id="IPR036942">
    <property type="entry name" value="Beta-barrel_TonB_sf"/>
</dbReference>
<dbReference type="Pfam" id="PF00593">
    <property type="entry name" value="TonB_dep_Rec_b-barrel"/>
    <property type="match status" value="1"/>
</dbReference>
<accession>A0ABS3Z314</accession>
<evidence type="ECO:0000256" key="8">
    <source>
        <dbReference type="PROSITE-ProRule" id="PRU01360"/>
    </source>
</evidence>
<keyword evidence="6 8" id="KW-0472">Membrane</keyword>
<keyword evidence="4 8" id="KW-0812">Transmembrane</keyword>
<comment type="subcellular location">
    <subcellularLocation>
        <location evidence="1 8">Cell outer membrane</location>
        <topology evidence="1 8">Multi-pass membrane protein</topology>
    </subcellularLocation>
</comment>
<evidence type="ECO:0000256" key="9">
    <source>
        <dbReference type="RuleBase" id="RU003357"/>
    </source>
</evidence>
<keyword evidence="7 8" id="KW-0998">Cell outer membrane</keyword>
<evidence type="ECO:0000259" key="12">
    <source>
        <dbReference type="Pfam" id="PF07715"/>
    </source>
</evidence>
<feature type="domain" description="TonB-dependent receptor-like beta-barrel" evidence="11">
    <location>
        <begin position="510"/>
        <end position="866"/>
    </location>
</feature>
<evidence type="ECO:0000313" key="13">
    <source>
        <dbReference type="EMBL" id="MBO9203786.1"/>
    </source>
</evidence>
<dbReference type="SUPFAM" id="SSF49464">
    <property type="entry name" value="Carboxypeptidase regulatory domain-like"/>
    <property type="match status" value="1"/>
</dbReference>
<organism evidence="13 14">
    <name type="scientific">Niastella soli</name>
    <dbReference type="NCBI Taxonomy" id="2821487"/>
    <lineage>
        <taxon>Bacteria</taxon>
        <taxon>Pseudomonadati</taxon>
        <taxon>Bacteroidota</taxon>
        <taxon>Chitinophagia</taxon>
        <taxon>Chitinophagales</taxon>
        <taxon>Chitinophagaceae</taxon>
        <taxon>Niastella</taxon>
    </lineage>
</organism>
<keyword evidence="2 8" id="KW-0813">Transport</keyword>
<dbReference type="Gene3D" id="2.40.170.20">
    <property type="entry name" value="TonB-dependent receptor, beta-barrel domain"/>
    <property type="match status" value="1"/>
</dbReference>
<dbReference type="InterPro" id="IPR023996">
    <property type="entry name" value="TonB-dep_OMP_SusC/RagA"/>
</dbReference>
<dbReference type="Pfam" id="PF07715">
    <property type="entry name" value="Plug"/>
    <property type="match status" value="1"/>
</dbReference>
<protein>
    <submittedName>
        <fullName evidence="13">SusC/RagA family TonB-linked outer membrane protein</fullName>
    </submittedName>
</protein>
<keyword evidence="5 9" id="KW-0798">TonB box</keyword>
<reference evidence="13 14" key="1">
    <citation type="submission" date="2021-03" db="EMBL/GenBank/DDBJ databases">
        <title>Assistant Professor.</title>
        <authorList>
            <person name="Huq M.A."/>
        </authorList>
    </citation>
    <scope>NUCLEOTIDE SEQUENCE [LARGE SCALE GENOMIC DNA]</scope>
    <source>
        <strain evidence="13 14">MAH-29</strain>
    </source>
</reference>
<evidence type="ECO:0000256" key="7">
    <source>
        <dbReference type="ARBA" id="ARBA00023237"/>
    </source>
</evidence>
<evidence type="ECO:0000256" key="1">
    <source>
        <dbReference type="ARBA" id="ARBA00004571"/>
    </source>
</evidence>